<organism evidence="2 3">
    <name type="scientific">Guptibacillus hwajinpoensis</name>
    <dbReference type="NCBI Taxonomy" id="208199"/>
    <lineage>
        <taxon>Bacteria</taxon>
        <taxon>Bacillati</taxon>
        <taxon>Bacillota</taxon>
        <taxon>Bacilli</taxon>
        <taxon>Bacillales</taxon>
        <taxon>Guptibacillaceae</taxon>
        <taxon>Guptibacillus</taxon>
    </lineage>
</organism>
<dbReference type="OrthoDB" id="9786803at2"/>
<evidence type="ECO:0000259" key="1">
    <source>
        <dbReference type="Pfam" id="PF03205"/>
    </source>
</evidence>
<dbReference type="RefSeq" id="WP_136945771.1">
    <property type="nucleotide sequence ID" value="NZ_SWFM01000001.1"/>
</dbReference>
<gene>
    <name evidence="2" type="primary">mobB</name>
    <name evidence="2" type="ORF">FBF83_03705</name>
</gene>
<dbReference type="EMBL" id="SWFM01000001">
    <property type="protein sequence ID" value="TKD71918.1"/>
    <property type="molecule type" value="Genomic_DNA"/>
</dbReference>
<dbReference type="InterPro" id="IPR052539">
    <property type="entry name" value="MGD_biosynthesis_adapter"/>
</dbReference>
<name>A0A4V5PZZ0_9BACL</name>
<evidence type="ECO:0000313" key="2">
    <source>
        <dbReference type="EMBL" id="TKD71918.1"/>
    </source>
</evidence>
<dbReference type="AlphaFoldDB" id="A0A4V5PZZ0"/>
<dbReference type="GO" id="GO:0006777">
    <property type="term" value="P:Mo-molybdopterin cofactor biosynthetic process"/>
    <property type="evidence" value="ECO:0007669"/>
    <property type="project" value="InterPro"/>
</dbReference>
<reference evidence="2 3" key="1">
    <citation type="submission" date="2019-04" db="EMBL/GenBank/DDBJ databases">
        <title>Genome sequence of Bacillus hwajinpoensis strain Y2.</title>
        <authorList>
            <person name="Fair J.L."/>
            <person name="Maclea K.S."/>
        </authorList>
    </citation>
    <scope>NUCLEOTIDE SEQUENCE [LARGE SCALE GENOMIC DNA]</scope>
    <source>
        <strain evidence="2 3">Y2</strain>
    </source>
</reference>
<dbReference type="PANTHER" id="PTHR40072:SF1">
    <property type="entry name" value="MOLYBDOPTERIN-GUANINE DINUCLEOTIDE BIOSYNTHESIS ADAPTER PROTEIN"/>
    <property type="match status" value="1"/>
</dbReference>
<accession>A0A4V5PZZ0</accession>
<sequence length="171" mass="19214">MSTPILQVIGYQDSGKTLFLERFIKEAAVGGFRIGVIKHHGHGQPDLYDEKKDTGRHRNAGAVVTGVSGGGVISIQAKQEDDWQLERLLDLYDSFQLDLILVEGYKEKPLPKVVMIRSKADLTLLTMKNIRAIITKEYIDTELIPTYSFHNMGTCIRDLLKNLKGERDGDL</sequence>
<evidence type="ECO:0000313" key="3">
    <source>
        <dbReference type="Proteomes" id="UP000310541"/>
    </source>
</evidence>
<feature type="domain" description="Molybdopterin-guanine dinucleotide biosynthesis protein B (MobB)" evidence="1">
    <location>
        <begin position="5"/>
        <end position="135"/>
    </location>
</feature>
<dbReference type="SUPFAM" id="SSF52540">
    <property type="entry name" value="P-loop containing nucleoside triphosphate hydrolases"/>
    <property type="match status" value="1"/>
</dbReference>
<protein>
    <submittedName>
        <fullName evidence="2">Molybdopterin-guanine dinucleotide biosynthesis protein B</fullName>
    </submittedName>
</protein>
<dbReference type="PANTHER" id="PTHR40072">
    <property type="entry name" value="MOLYBDOPTERIN-GUANINE DINUCLEOTIDE BIOSYNTHESIS ADAPTER PROTEIN-RELATED"/>
    <property type="match status" value="1"/>
</dbReference>
<proteinExistence type="predicted"/>
<dbReference type="Gene3D" id="3.40.50.300">
    <property type="entry name" value="P-loop containing nucleotide triphosphate hydrolases"/>
    <property type="match status" value="1"/>
</dbReference>
<dbReference type="InterPro" id="IPR027417">
    <property type="entry name" value="P-loop_NTPase"/>
</dbReference>
<dbReference type="NCBIfam" id="TIGR00176">
    <property type="entry name" value="mobB"/>
    <property type="match status" value="1"/>
</dbReference>
<dbReference type="GO" id="GO:0005525">
    <property type="term" value="F:GTP binding"/>
    <property type="evidence" value="ECO:0007669"/>
    <property type="project" value="InterPro"/>
</dbReference>
<comment type="caution">
    <text evidence="2">The sequence shown here is derived from an EMBL/GenBank/DDBJ whole genome shotgun (WGS) entry which is preliminary data.</text>
</comment>
<dbReference type="Proteomes" id="UP000310541">
    <property type="component" value="Unassembled WGS sequence"/>
</dbReference>
<dbReference type="Pfam" id="PF03205">
    <property type="entry name" value="MobB"/>
    <property type="match status" value="1"/>
</dbReference>
<dbReference type="InterPro" id="IPR004435">
    <property type="entry name" value="MobB_dom"/>
</dbReference>